<evidence type="ECO:0000313" key="9">
    <source>
        <dbReference type="EMBL" id="MEJ8845908.1"/>
    </source>
</evidence>
<evidence type="ECO:0000256" key="7">
    <source>
        <dbReference type="ARBA" id="ARBA00023136"/>
    </source>
</evidence>
<keyword evidence="5" id="KW-0067">ATP-binding</keyword>
<comment type="caution">
    <text evidence="9">The sequence shown here is derived from an EMBL/GenBank/DDBJ whole genome shotgun (WGS) entry which is preliminary data.</text>
</comment>
<reference evidence="9 10" key="1">
    <citation type="submission" date="2024-03" db="EMBL/GenBank/DDBJ databases">
        <title>Novel species of the genus Variovorax.</title>
        <authorList>
            <person name="Liu Q."/>
            <person name="Xin Y.-H."/>
        </authorList>
    </citation>
    <scope>NUCLEOTIDE SEQUENCE [LARGE SCALE GENOMIC DNA]</scope>
    <source>
        <strain evidence="9 10">KACC 18900</strain>
    </source>
</reference>
<dbReference type="Pfam" id="PF00005">
    <property type="entry name" value="ABC_tran"/>
    <property type="match status" value="1"/>
</dbReference>
<name>A0ABU8WEJ1_9BURK</name>
<dbReference type="PROSITE" id="PS00211">
    <property type="entry name" value="ABC_TRANSPORTER_1"/>
    <property type="match status" value="1"/>
</dbReference>
<protein>
    <submittedName>
        <fullName evidence="9">Cytochrome c biogenesis heme-transporting ATPase CcmA</fullName>
    </submittedName>
</protein>
<dbReference type="SMART" id="SM00382">
    <property type="entry name" value="AAA"/>
    <property type="match status" value="1"/>
</dbReference>
<keyword evidence="3" id="KW-0547">Nucleotide-binding</keyword>
<keyword evidence="1" id="KW-0813">Transport</keyword>
<sequence>MAEVLGNGLSVRDLECTRAGRRVFSGVSFDVAPGDVVQVRGANGSGKSSLLRLLCGLLQPSRGEVQWCGQRIGARDAGFEDDVAYMGHADGLSGDLSVLENLHFCLHVAGRVGAEVELAEVLHDLRLAHRAHEHVRQLSQGQRRRLNLARVVLSRRRLWLLDEPCAGLDAQGEQHFDAYLAEHLRQGGLAVVTTHRDIGRDGPCAQALEMDSFNDADSLDSDHRP</sequence>
<keyword evidence="2" id="KW-1003">Cell membrane</keyword>
<proteinExistence type="predicted"/>
<dbReference type="InterPro" id="IPR005895">
    <property type="entry name" value="ABC_transptr_haem_export_CcmA"/>
</dbReference>
<evidence type="ECO:0000256" key="5">
    <source>
        <dbReference type="ARBA" id="ARBA00022840"/>
    </source>
</evidence>
<gene>
    <name evidence="9" type="primary">ccmA</name>
    <name evidence="9" type="ORF">WKW82_04585</name>
</gene>
<evidence type="ECO:0000256" key="3">
    <source>
        <dbReference type="ARBA" id="ARBA00022741"/>
    </source>
</evidence>
<keyword evidence="7" id="KW-0472">Membrane</keyword>
<keyword evidence="4" id="KW-0201">Cytochrome c-type biogenesis</keyword>
<dbReference type="RefSeq" id="WP_340341068.1">
    <property type="nucleotide sequence ID" value="NZ_JBBKZT010000002.1"/>
</dbReference>
<keyword evidence="10" id="KW-1185">Reference proteome</keyword>
<dbReference type="InterPro" id="IPR003439">
    <property type="entry name" value="ABC_transporter-like_ATP-bd"/>
</dbReference>
<dbReference type="PROSITE" id="PS50893">
    <property type="entry name" value="ABC_TRANSPORTER_2"/>
    <property type="match status" value="1"/>
</dbReference>
<dbReference type="PANTHER" id="PTHR43499:SF1">
    <property type="entry name" value="ABC TRANSPORTER I FAMILY MEMBER 1"/>
    <property type="match status" value="1"/>
</dbReference>
<evidence type="ECO:0000256" key="4">
    <source>
        <dbReference type="ARBA" id="ARBA00022748"/>
    </source>
</evidence>
<feature type="domain" description="ABC transporter" evidence="8">
    <location>
        <begin position="9"/>
        <end position="220"/>
    </location>
</feature>
<evidence type="ECO:0000256" key="1">
    <source>
        <dbReference type="ARBA" id="ARBA00022448"/>
    </source>
</evidence>
<dbReference type="InterPro" id="IPR017871">
    <property type="entry name" value="ABC_transporter-like_CS"/>
</dbReference>
<organism evidence="9 10">
    <name type="scientific">Variovorax rhizosphaerae</name>
    <dbReference type="NCBI Taxonomy" id="1836200"/>
    <lineage>
        <taxon>Bacteria</taxon>
        <taxon>Pseudomonadati</taxon>
        <taxon>Pseudomonadota</taxon>
        <taxon>Betaproteobacteria</taxon>
        <taxon>Burkholderiales</taxon>
        <taxon>Comamonadaceae</taxon>
        <taxon>Variovorax</taxon>
    </lineage>
</organism>
<accession>A0ABU8WEJ1</accession>
<evidence type="ECO:0000256" key="2">
    <source>
        <dbReference type="ARBA" id="ARBA00022475"/>
    </source>
</evidence>
<evidence type="ECO:0000313" key="10">
    <source>
        <dbReference type="Proteomes" id="UP001385892"/>
    </source>
</evidence>
<keyword evidence="6" id="KW-1278">Translocase</keyword>
<dbReference type="Gene3D" id="3.40.50.300">
    <property type="entry name" value="P-loop containing nucleotide triphosphate hydrolases"/>
    <property type="match status" value="1"/>
</dbReference>
<dbReference type="PANTHER" id="PTHR43499">
    <property type="entry name" value="ABC TRANSPORTER I FAMILY MEMBER 1"/>
    <property type="match status" value="1"/>
</dbReference>
<dbReference type="SUPFAM" id="SSF52540">
    <property type="entry name" value="P-loop containing nucleoside triphosphate hydrolases"/>
    <property type="match status" value="1"/>
</dbReference>
<evidence type="ECO:0000259" key="8">
    <source>
        <dbReference type="PROSITE" id="PS50893"/>
    </source>
</evidence>
<evidence type="ECO:0000256" key="6">
    <source>
        <dbReference type="ARBA" id="ARBA00022967"/>
    </source>
</evidence>
<dbReference type="EMBL" id="JBBKZT010000002">
    <property type="protein sequence ID" value="MEJ8845908.1"/>
    <property type="molecule type" value="Genomic_DNA"/>
</dbReference>
<dbReference type="NCBIfam" id="NF010061">
    <property type="entry name" value="PRK13538.1"/>
    <property type="match status" value="1"/>
</dbReference>
<dbReference type="NCBIfam" id="TIGR01189">
    <property type="entry name" value="ccmA"/>
    <property type="match status" value="1"/>
</dbReference>
<dbReference type="Proteomes" id="UP001385892">
    <property type="component" value="Unassembled WGS sequence"/>
</dbReference>
<dbReference type="InterPro" id="IPR027417">
    <property type="entry name" value="P-loop_NTPase"/>
</dbReference>
<dbReference type="InterPro" id="IPR003593">
    <property type="entry name" value="AAA+_ATPase"/>
</dbReference>